<accession>A0A5C8ZC47</accession>
<dbReference type="GO" id="GO:0005737">
    <property type="term" value="C:cytoplasm"/>
    <property type="evidence" value="ECO:0007669"/>
    <property type="project" value="TreeGrafter"/>
</dbReference>
<reference evidence="5 6" key="1">
    <citation type="submission" date="2019-07" db="EMBL/GenBank/DDBJ databases">
        <title>Quadrisphaera sp. strain DD2A genome sequencing and assembly.</title>
        <authorList>
            <person name="Kim I."/>
        </authorList>
    </citation>
    <scope>NUCLEOTIDE SEQUENCE [LARGE SCALE GENOMIC DNA]</scope>
    <source>
        <strain evidence="5 6">DD2A</strain>
    </source>
</reference>
<comment type="similarity">
    <text evidence="3">Belongs to the acetyltransferase family. RimJ subfamily.</text>
</comment>
<dbReference type="PANTHER" id="PTHR43792:SF8">
    <property type="entry name" value="[RIBOSOMAL PROTEIN US5]-ALANINE N-ACETYLTRANSFERASE"/>
    <property type="match status" value="1"/>
</dbReference>
<dbReference type="InterPro" id="IPR051531">
    <property type="entry name" value="N-acetyltransferase"/>
</dbReference>
<evidence type="ECO:0000256" key="3">
    <source>
        <dbReference type="ARBA" id="ARBA00038502"/>
    </source>
</evidence>
<keyword evidence="1 5" id="KW-0808">Transferase</keyword>
<evidence type="ECO:0000256" key="1">
    <source>
        <dbReference type="ARBA" id="ARBA00022679"/>
    </source>
</evidence>
<sequence>MISVRLVTEDDVPAITDLLRRSREHLAPWEPLREDSFFTEASQRATTAALLERHTAGTHVPLVIVDDDEVVGRITVNDVVRGAFQSASIGYWVGAGHTGRGVATAAVAATVRLAFDELHLHRLQADTLLHNTASQAVLARNGFVRIGTAPRYLRIAGRWQDHHLHQLVDEHHDPA</sequence>
<dbReference type="PANTHER" id="PTHR43792">
    <property type="entry name" value="GNAT FAMILY, PUTATIVE (AFU_ORTHOLOGUE AFUA_3G00765)-RELATED-RELATED"/>
    <property type="match status" value="1"/>
</dbReference>
<dbReference type="InterPro" id="IPR016181">
    <property type="entry name" value="Acyl_CoA_acyltransferase"/>
</dbReference>
<dbReference type="Gene3D" id="3.40.630.30">
    <property type="match status" value="1"/>
</dbReference>
<dbReference type="InterPro" id="IPR000182">
    <property type="entry name" value="GNAT_dom"/>
</dbReference>
<feature type="domain" description="N-acetyltransferase" evidence="4">
    <location>
        <begin position="2"/>
        <end position="161"/>
    </location>
</feature>
<dbReference type="OrthoDB" id="5242221at2"/>
<keyword evidence="6" id="KW-1185">Reference proteome</keyword>
<dbReference type="Pfam" id="PF13302">
    <property type="entry name" value="Acetyltransf_3"/>
    <property type="match status" value="1"/>
</dbReference>
<dbReference type="GO" id="GO:0008999">
    <property type="term" value="F:protein-N-terminal-alanine acetyltransferase activity"/>
    <property type="evidence" value="ECO:0007669"/>
    <property type="project" value="TreeGrafter"/>
</dbReference>
<name>A0A5C8ZC47_9ACTN</name>
<evidence type="ECO:0000313" key="5">
    <source>
        <dbReference type="EMBL" id="TXR55685.1"/>
    </source>
</evidence>
<gene>
    <name evidence="5" type="ORF">FMM08_12650</name>
</gene>
<dbReference type="RefSeq" id="WP_147926741.1">
    <property type="nucleotide sequence ID" value="NZ_VKAC01000007.1"/>
</dbReference>
<evidence type="ECO:0000313" key="6">
    <source>
        <dbReference type="Proteomes" id="UP000321234"/>
    </source>
</evidence>
<dbReference type="EMBL" id="VKAC01000007">
    <property type="protein sequence ID" value="TXR55685.1"/>
    <property type="molecule type" value="Genomic_DNA"/>
</dbReference>
<dbReference type="Proteomes" id="UP000321234">
    <property type="component" value="Unassembled WGS sequence"/>
</dbReference>
<proteinExistence type="inferred from homology"/>
<dbReference type="SUPFAM" id="SSF55729">
    <property type="entry name" value="Acyl-CoA N-acyltransferases (Nat)"/>
    <property type="match status" value="1"/>
</dbReference>
<evidence type="ECO:0000256" key="2">
    <source>
        <dbReference type="ARBA" id="ARBA00023315"/>
    </source>
</evidence>
<dbReference type="AlphaFoldDB" id="A0A5C8ZC47"/>
<keyword evidence="2" id="KW-0012">Acyltransferase</keyword>
<protein>
    <submittedName>
        <fullName evidence="5">GNAT family N-acetyltransferase</fullName>
    </submittedName>
</protein>
<evidence type="ECO:0000259" key="4">
    <source>
        <dbReference type="PROSITE" id="PS51186"/>
    </source>
</evidence>
<dbReference type="PROSITE" id="PS51186">
    <property type="entry name" value="GNAT"/>
    <property type="match status" value="1"/>
</dbReference>
<organism evidence="5 6">
    <name type="scientific">Quadrisphaera setariae</name>
    <dbReference type="NCBI Taxonomy" id="2593304"/>
    <lineage>
        <taxon>Bacteria</taxon>
        <taxon>Bacillati</taxon>
        <taxon>Actinomycetota</taxon>
        <taxon>Actinomycetes</taxon>
        <taxon>Kineosporiales</taxon>
        <taxon>Kineosporiaceae</taxon>
        <taxon>Quadrisphaera</taxon>
    </lineage>
</organism>
<comment type="caution">
    <text evidence="5">The sequence shown here is derived from an EMBL/GenBank/DDBJ whole genome shotgun (WGS) entry which is preliminary data.</text>
</comment>